<dbReference type="PANTHER" id="PTHR43539">
    <property type="entry name" value="FLAVIN-BINDING MONOOXYGENASE-LIKE PROTEIN (AFU_ORTHOLOGUE AFUA_4G09220)"/>
    <property type="match status" value="1"/>
</dbReference>
<gene>
    <name evidence="3" type="ORF">BVG79_01910</name>
</gene>
<reference evidence="3 4" key="1">
    <citation type="submission" date="2017-02" db="EMBL/GenBank/DDBJ databases">
        <title>Ketogulonicigenium robustum SPU B003 Genome sequencing and assembly.</title>
        <authorList>
            <person name="Li Y."/>
            <person name="Liu L."/>
            <person name="Wang C."/>
            <person name="Zhang M."/>
            <person name="Zhang T."/>
            <person name="Zhang Y."/>
        </authorList>
    </citation>
    <scope>NUCLEOTIDE SEQUENCE [LARGE SCALE GENOMIC DNA]</scope>
    <source>
        <strain evidence="3 4">SPU_B003</strain>
    </source>
</reference>
<dbReference type="GO" id="GO:0004497">
    <property type="term" value="F:monooxygenase activity"/>
    <property type="evidence" value="ECO:0007669"/>
    <property type="project" value="TreeGrafter"/>
</dbReference>
<dbReference type="PRINTS" id="PR00411">
    <property type="entry name" value="PNDRDTASEI"/>
</dbReference>
<evidence type="ECO:0000313" key="4">
    <source>
        <dbReference type="Proteomes" id="UP000242447"/>
    </source>
</evidence>
<dbReference type="InterPro" id="IPR050982">
    <property type="entry name" value="Auxin_biosynth/cation_transpt"/>
</dbReference>
<dbReference type="EMBL" id="CP019937">
    <property type="protein sequence ID" value="ARO15252.1"/>
    <property type="molecule type" value="Genomic_DNA"/>
</dbReference>
<feature type="domain" description="FAD/NAD(P)-binding" evidence="2">
    <location>
        <begin position="65"/>
        <end position="281"/>
    </location>
</feature>
<dbReference type="PANTHER" id="PTHR43539:SF91">
    <property type="entry name" value="FAD-DEPENDENT URATE HYDROXYLASE"/>
    <property type="match status" value="1"/>
</dbReference>
<evidence type="ECO:0000256" key="1">
    <source>
        <dbReference type="ARBA" id="ARBA00023002"/>
    </source>
</evidence>
<dbReference type="KEGG" id="kro:BVG79_01910"/>
<accession>A0A1W6P168</accession>
<dbReference type="InterPro" id="IPR036188">
    <property type="entry name" value="FAD/NAD-bd_sf"/>
</dbReference>
<keyword evidence="4" id="KW-1185">Reference proteome</keyword>
<protein>
    <submittedName>
        <fullName evidence="3">Oxidoreductase</fullName>
    </submittedName>
</protein>
<dbReference type="Pfam" id="PF07992">
    <property type="entry name" value="Pyr_redox_2"/>
    <property type="match status" value="1"/>
</dbReference>
<organism evidence="3 4">
    <name type="scientific">Ketogulonicigenium robustum</name>
    <dbReference type="NCBI Taxonomy" id="92947"/>
    <lineage>
        <taxon>Bacteria</taxon>
        <taxon>Pseudomonadati</taxon>
        <taxon>Pseudomonadota</taxon>
        <taxon>Alphaproteobacteria</taxon>
        <taxon>Rhodobacterales</taxon>
        <taxon>Roseobacteraceae</taxon>
        <taxon>Ketogulonicigenium</taxon>
    </lineage>
</organism>
<proteinExistence type="predicted"/>
<evidence type="ECO:0000313" key="3">
    <source>
        <dbReference type="EMBL" id="ARO15252.1"/>
    </source>
</evidence>
<dbReference type="Gene3D" id="3.50.50.60">
    <property type="entry name" value="FAD/NAD(P)-binding domain"/>
    <property type="match status" value="1"/>
</dbReference>
<name>A0A1W6P168_9RHOB</name>
<sequence>MAVEFTFHIEYAKQTYSLTHETGTNMTDTSLQALEARLAEDLDRLCFTGKDWVPRTTVGDQPVRDVVVIGAGMCGLVTSVALRKHGILNHIVYDKAPAGLEGPWLTIARMETLRSPKQLTGPAYGLPSLTFRAWYEASHGTAAWNALDKIVVADWMAYLIWYRRVMDVPVVNGAEMTGLRNGPDGLIALEMVIDGQPERVLTRKLVLATGRDGLGGPFLPAAAQALPAHLRAHSADIIDFTALEGKVVGVVGAGASAMDNAATALETGAAAVHMFIRRPDIPRLNKGMGIGSPGMTHGYAALDDTWKWAIQHHINAAQTPPPRASTLRVSRHENAFFHLASPLNSITRVGDQLQVTTPKGQYLLDYMIFATGFMVDFAQRPELAAITPHIKLWRDERLSADLRDDALAFSPDLGPGFELQEKEPGTCPMLNSILSFNFPSTLSHGKLSGDIPAVSEGADRMVRGIVSSLFTADIDQHWQSLVDYDVPELLGDEWQDADAEGSA</sequence>
<dbReference type="STRING" id="92947.BVG79_01910"/>
<dbReference type="GO" id="GO:0050660">
    <property type="term" value="F:flavin adenine dinucleotide binding"/>
    <property type="evidence" value="ECO:0007669"/>
    <property type="project" value="TreeGrafter"/>
</dbReference>
<dbReference type="AlphaFoldDB" id="A0A1W6P168"/>
<dbReference type="InterPro" id="IPR023753">
    <property type="entry name" value="FAD/NAD-binding_dom"/>
</dbReference>
<keyword evidence="1" id="KW-0560">Oxidoreductase</keyword>
<dbReference type="SUPFAM" id="SSF51905">
    <property type="entry name" value="FAD/NAD(P)-binding domain"/>
    <property type="match status" value="1"/>
</dbReference>
<evidence type="ECO:0000259" key="2">
    <source>
        <dbReference type="Pfam" id="PF07992"/>
    </source>
</evidence>
<dbReference type="Proteomes" id="UP000242447">
    <property type="component" value="Chromosome"/>
</dbReference>